<keyword evidence="1" id="KW-0813">Transport</keyword>
<dbReference type="Proteomes" id="UP000095401">
    <property type="component" value="Chromosome"/>
</dbReference>
<proteinExistence type="predicted"/>
<dbReference type="InterPro" id="IPR050597">
    <property type="entry name" value="Cytochrome_c_Oxidase_Subunit"/>
</dbReference>
<feature type="region of interest" description="Disordered" evidence="7">
    <location>
        <begin position="222"/>
        <end position="263"/>
    </location>
</feature>
<protein>
    <recommendedName>
        <fullName evidence="8">Cytochrome c domain-containing protein</fullName>
    </recommendedName>
</protein>
<evidence type="ECO:0000256" key="2">
    <source>
        <dbReference type="ARBA" id="ARBA00022617"/>
    </source>
</evidence>
<organism evidence="9 10">
    <name type="scientific">Acidihalobacter yilgarnensis</name>
    <dbReference type="NCBI Taxonomy" id="2819280"/>
    <lineage>
        <taxon>Bacteria</taxon>
        <taxon>Pseudomonadati</taxon>
        <taxon>Pseudomonadota</taxon>
        <taxon>Gammaproteobacteria</taxon>
        <taxon>Chromatiales</taxon>
        <taxon>Ectothiorhodospiraceae</taxon>
        <taxon>Acidihalobacter</taxon>
    </lineage>
</organism>
<gene>
    <name evidence="9" type="ORF">BI364_10555</name>
</gene>
<dbReference type="PROSITE" id="PS51007">
    <property type="entry name" value="CYTC"/>
    <property type="match status" value="2"/>
</dbReference>
<dbReference type="SUPFAM" id="SSF46626">
    <property type="entry name" value="Cytochrome c"/>
    <property type="match status" value="2"/>
</dbReference>
<evidence type="ECO:0000313" key="10">
    <source>
        <dbReference type="Proteomes" id="UP000095401"/>
    </source>
</evidence>
<dbReference type="GO" id="GO:0046872">
    <property type="term" value="F:metal ion binding"/>
    <property type="evidence" value="ECO:0007669"/>
    <property type="project" value="UniProtKB-KW"/>
</dbReference>
<dbReference type="KEGG" id="aprs:BI364_10555"/>
<dbReference type="PANTHER" id="PTHR33751">
    <property type="entry name" value="CBB3-TYPE CYTOCHROME C OXIDASE SUBUNIT FIXP"/>
    <property type="match status" value="1"/>
</dbReference>
<evidence type="ECO:0000256" key="1">
    <source>
        <dbReference type="ARBA" id="ARBA00022448"/>
    </source>
</evidence>
<feature type="compositionally biased region" description="Polar residues" evidence="7">
    <location>
        <begin position="225"/>
        <end position="234"/>
    </location>
</feature>
<dbReference type="InterPro" id="IPR009056">
    <property type="entry name" value="Cyt_c-like_dom"/>
</dbReference>
<dbReference type="PANTHER" id="PTHR33751:SF9">
    <property type="entry name" value="CYTOCHROME C4"/>
    <property type="match status" value="1"/>
</dbReference>
<feature type="domain" description="Cytochrome c" evidence="8">
    <location>
        <begin position="122"/>
        <end position="213"/>
    </location>
</feature>
<dbReference type="Pfam" id="PF00034">
    <property type="entry name" value="Cytochrom_C"/>
    <property type="match status" value="2"/>
</dbReference>
<evidence type="ECO:0000259" key="8">
    <source>
        <dbReference type="PROSITE" id="PS51007"/>
    </source>
</evidence>
<evidence type="ECO:0000313" key="9">
    <source>
        <dbReference type="EMBL" id="AOU98345.1"/>
    </source>
</evidence>
<evidence type="ECO:0000256" key="7">
    <source>
        <dbReference type="SAM" id="MobiDB-lite"/>
    </source>
</evidence>
<dbReference type="InterPro" id="IPR036909">
    <property type="entry name" value="Cyt_c-like_dom_sf"/>
</dbReference>
<reference evidence="10" key="1">
    <citation type="submission" date="2016-09" db="EMBL/GenBank/DDBJ databases">
        <title>Acidihalobacter prosperus F5.</title>
        <authorList>
            <person name="Khaleque H.N."/>
            <person name="Ramsay J.P."/>
            <person name="Kaksonen A.H."/>
            <person name="Boxall N.J."/>
            <person name="Watkin E.L.J."/>
        </authorList>
    </citation>
    <scope>NUCLEOTIDE SEQUENCE [LARGE SCALE GENOMIC DNA]</scope>
    <source>
        <strain evidence="10">F5</strain>
    </source>
</reference>
<evidence type="ECO:0000256" key="5">
    <source>
        <dbReference type="ARBA" id="ARBA00023004"/>
    </source>
</evidence>
<keyword evidence="3 6" id="KW-0479">Metal-binding</keyword>
<keyword evidence="2 6" id="KW-0349">Heme</keyword>
<accession>A0A1D8IPK5</accession>
<evidence type="ECO:0000256" key="6">
    <source>
        <dbReference type="PROSITE-ProRule" id="PRU00433"/>
    </source>
</evidence>
<keyword evidence="10" id="KW-1185">Reference proteome</keyword>
<name>A0A1D8IPK5_9GAMM</name>
<feature type="domain" description="Cytochrome c" evidence="8">
    <location>
        <begin position="17"/>
        <end position="105"/>
    </location>
</feature>
<feature type="compositionally biased region" description="Low complexity" evidence="7">
    <location>
        <begin position="246"/>
        <end position="263"/>
    </location>
</feature>
<evidence type="ECO:0000256" key="3">
    <source>
        <dbReference type="ARBA" id="ARBA00022723"/>
    </source>
</evidence>
<sequence length="263" mass="28272">MLSANIAYAAPGLSYLGKVPSGEPAQVKSILSNTCSACHGADGNSLMTQYPNLAGQNESYLVKQLDNFHTGARSNQIMQAMVATIPADHFAQDVEDLAYYFSQQKFNPKINANATEPKTTLKILKIGEQIYRSGLPTAGVPACMACHEADGMGNGPMAIPRLAGQHSAYVITQLLQFRDGERHNDPHEMMRMIAGRLSKKEITAVAFYVQALRPNLILGDGPKNYEQTQKQGQPTPLIGVPTDQIAAPAAEKTAASTTSSPKL</sequence>
<keyword evidence="5 6" id="KW-0408">Iron</keyword>
<dbReference type="AlphaFoldDB" id="A0A1D8IPK5"/>
<dbReference type="Gene3D" id="1.10.760.10">
    <property type="entry name" value="Cytochrome c-like domain"/>
    <property type="match status" value="2"/>
</dbReference>
<dbReference type="GO" id="GO:0020037">
    <property type="term" value="F:heme binding"/>
    <property type="evidence" value="ECO:0007669"/>
    <property type="project" value="InterPro"/>
</dbReference>
<keyword evidence="4" id="KW-0249">Electron transport</keyword>
<dbReference type="EMBL" id="CP017415">
    <property type="protein sequence ID" value="AOU98345.1"/>
    <property type="molecule type" value="Genomic_DNA"/>
</dbReference>
<dbReference type="GO" id="GO:0009055">
    <property type="term" value="F:electron transfer activity"/>
    <property type="evidence" value="ECO:0007669"/>
    <property type="project" value="InterPro"/>
</dbReference>
<evidence type="ECO:0000256" key="4">
    <source>
        <dbReference type="ARBA" id="ARBA00022982"/>
    </source>
</evidence>